<name>A0ABP0VD79_9BRYO</name>
<organism evidence="1 2">
    <name type="scientific">Sphagnum jensenii</name>
    <dbReference type="NCBI Taxonomy" id="128206"/>
    <lineage>
        <taxon>Eukaryota</taxon>
        <taxon>Viridiplantae</taxon>
        <taxon>Streptophyta</taxon>
        <taxon>Embryophyta</taxon>
        <taxon>Bryophyta</taxon>
        <taxon>Sphagnophytina</taxon>
        <taxon>Sphagnopsida</taxon>
        <taxon>Sphagnales</taxon>
        <taxon>Sphagnaceae</taxon>
        <taxon>Sphagnum</taxon>
    </lineage>
</organism>
<evidence type="ECO:0000313" key="2">
    <source>
        <dbReference type="Proteomes" id="UP001497444"/>
    </source>
</evidence>
<keyword evidence="2" id="KW-1185">Reference proteome</keyword>
<comment type="caution">
    <text evidence="1">The sequence shown here is derived from an EMBL/GenBank/DDBJ whole genome shotgun (WGS) entry which is preliminary data.</text>
</comment>
<proteinExistence type="predicted"/>
<dbReference type="EMBL" id="CAXAQS010000494">
    <property type="protein sequence ID" value="CAK9251833.1"/>
    <property type="molecule type" value="Genomic_DNA"/>
</dbReference>
<dbReference type="Proteomes" id="UP001497444">
    <property type="component" value="Unassembled WGS sequence"/>
</dbReference>
<sequence>MFTTLVTKIGKDTVPRVAIRMQNSEVAEVRGVLPSQELEPAMADIASERLKDLPGGEEYIQRAADMKHLTAIDNLLSKDPTAELSAEDVAFLYELNRTIEGFGYDDDPRVRELRLKAANARTAELLEQVDASSEMTKRVRSHIRVKELMDRAREDKFSQFSDEELSFIYGLDGPIQTLDPEDYELARTVDYHHAGRDRERLLELMPASLERQYQTSLQAYEATPTVLASKLPIRKHFGVNLPPNLQLGKSKVSTSTS</sequence>
<protein>
    <submittedName>
        <fullName evidence="1">Uncharacterized protein</fullName>
    </submittedName>
</protein>
<evidence type="ECO:0000313" key="1">
    <source>
        <dbReference type="EMBL" id="CAK9251833.1"/>
    </source>
</evidence>
<reference evidence="1" key="1">
    <citation type="submission" date="2024-02" db="EMBL/GenBank/DDBJ databases">
        <authorList>
            <consortium name="ELIXIR-Norway"/>
            <consortium name="Elixir Norway"/>
        </authorList>
    </citation>
    <scope>NUCLEOTIDE SEQUENCE</scope>
</reference>
<gene>
    <name evidence="1" type="ORF">CSSPJE1EN1_LOCUS27211</name>
</gene>
<accession>A0ABP0VD79</accession>